<keyword evidence="3" id="KW-1185">Reference proteome</keyword>
<reference evidence="2" key="1">
    <citation type="submission" date="2022-01" db="EMBL/GenBank/DDBJ databases">
        <authorList>
            <person name="King R."/>
        </authorList>
    </citation>
    <scope>NUCLEOTIDE SEQUENCE</scope>
</reference>
<dbReference type="OrthoDB" id="6765384at2759"/>
<organism evidence="2 3">
    <name type="scientific">Psylliodes chrysocephalus</name>
    <dbReference type="NCBI Taxonomy" id="3402493"/>
    <lineage>
        <taxon>Eukaryota</taxon>
        <taxon>Metazoa</taxon>
        <taxon>Ecdysozoa</taxon>
        <taxon>Arthropoda</taxon>
        <taxon>Hexapoda</taxon>
        <taxon>Insecta</taxon>
        <taxon>Pterygota</taxon>
        <taxon>Neoptera</taxon>
        <taxon>Endopterygota</taxon>
        <taxon>Coleoptera</taxon>
        <taxon>Polyphaga</taxon>
        <taxon>Cucujiformia</taxon>
        <taxon>Chrysomeloidea</taxon>
        <taxon>Chrysomelidae</taxon>
        <taxon>Galerucinae</taxon>
        <taxon>Alticini</taxon>
        <taxon>Psylliodes</taxon>
    </lineage>
</organism>
<name>A0A9P0GCJ9_9CUCU</name>
<dbReference type="PANTHER" id="PTHR10773:SF19">
    <property type="match status" value="1"/>
</dbReference>
<evidence type="ECO:0000313" key="2">
    <source>
        <dbReference type="EMBL" id="CAH1105966.1"/>
    </source>
</evidence>
<protein>
    <submittedName>
        <fullName evidence="2">Uncharacterized protein</fullName>
    </submittedName>
</protein>
<feature type="region of interest" description="Disordered" evidence="1">
    <location>
        <begin position="28"/>
        <end position="70"/>
    </location>
</feature>
<dbReference type="AlphaFoldDB" id="A0A9P0GCJ9"/>
<dbReference type="PANTHER" id="PTHR10773">
    <property type="entry name" value="DNA-DIRECTED RNA POLYMERASES I, II, AND III SUBUNIT RPABC2"/>
    <property type="match status" value="1"/>
</dbReference>
<accession>A0A9P0GCJ9</accession>
<dbReference type="Proteomes" id="UP001153636">
    <property type="component" value="Chromosome 2"/>
</dbReference>
<gene>
    <name evidence="2" type="ORF">PSYICH_LOCUS6721</name>
</gene>
<proteinExistence type="predicted"/>
<dbReference type="EMBL" id="OV651814">
    <property type="protein sequence ID" value="CAH1105966.1"/>
    <property type="molecule type" value="Genomic_DNA"/>
</dbReference>
<sequence>MASEKKYQDVNIFDDLFVSDSSDELYSSYSELSSSENEEIPDIQPINSNAGPSTEIEPISNAGSSSEIETRKRKRSSITWWSRNVRQEARAQSLEEVEKKTERLQQDRRPSKRNFTLLYFLYNEMARKKGESTRDRMCPNDKRGRHGHRTKVSIDAIAITKKDIGSFPSYISHYSRSHTDKKYLSQDLNIAKMYRLYKEEGISRKIQPQLESFYRNIFVDSFNLSFHHPSNDTCVKCDK</sequence>
<evidence type="ECO:0000313" key="3">
    <source>
        <dbReference type="Proteomes" id="UP001153636"/>
    </source>
</evidence>
<evidence type="ECO:0000256" key="1">
    <source>
        <dbReference type="SAM" id="MobiDB-lite"/>
    </source>
</evidence>